<evidence type="ECO:0000256" key="2">
    <source>
        <dbReference type="ARBA" id="ARBA00022737"/>
    </source>
</evidence>
<accession>A0ABS0TA48</accession>
<keyword evidence="4" id="KW-1185">Reference proteome</keyword>
<dbReference type="SUPFAM" id="SSF51161">
    <property type="entry name" value="Trimeric LpxA-like enzymes"/>
    <property type="match status" value="1"/>
</dbReference>
<dbReference type="InterPro" id="IPR011004">
    <property type="entry name" value="Trimer_LpxA-like_sf"/>
</dbReference>
<evidence type="ECO:0000256" key="1">
    <source>
        <dbReference type="ARBA" id="ARBA00022679"/>
    </source>
</evidence>
<gene>
    <name evidence="3" type="ORF">HHH54_08260</name>
</gene>
<dbReference type="Pfam" id="PF00132">
    <property type="entry name" value="Hexapep"/>
    <property type="match status" value="1"/>
</dbReference>
<dbReference type="PANTHER" id="PTHR43300">
    <property type="entry name" value="ACETYLTRANSFERASE"/>
    <property type="match status" value="1"/>
</dbReference>
<dbReference type="PROSITE" id="PS00101">
    <property type="entry name" value="HEXAPEP_TRANSFERASES"/>
    <property type="match status" value="1"/>
</dbReference>
<name>A0ABS0TA48_9STAP</name>
<dbReference type="InterPro" id="IPR018357">
    <property type="entry name" value="Hexapep_transf_CS"/>
</dbReference>
<dbReference type="PANTHER" id="PTHR43300:SF11">
    <property type="entry name" value="ACETYLTRANSFERASE RV3034C-RELATED"/>
    <property type="match status" value="1"/>
</dbReference>
<reference evidence="3 4" key="1">
    <citation type="submission" date="2020-04" db="EMBL/GenBank/DDBJ databases">
        <title>Staphylococcus species from domestic dog.</title>
        <authorList>
            <person name="Paterson G.K."/>
        </authorList>
    </citation>
    <scope>NUCLEOTIDE SEQUENCE [LARGE SCALE GENOMIC DNA]</scope>
    <source>
        <strain evidence="3 4">H16/1A</strain>
    </source>
</reference>
<sequence>MINKVLKVLKNGSSKEKNIRINRLAYISNCHFEGHNYVDRFCKIRNSHFGQYSYVGFGSEFNHVEIGNYCSISSNVKIGLGKHPTHFFSTSPVFYSNQNPFGIKMKYKHYDDAPNLTRIGHDVWIGANVLIMDGVKIGNGAIVAAGSVVTKDVGDFEIVGGVPAKLIRKRFEQEQIKQLNHDKWWNESIEALKKKKYDFR</sequence>
<keyword evidence="2" id="KW-0677">Repeat</keyword>
<keyword evidence="1" id="KW-0808">Transferase</keyword>
<dbReference type="EMBL" id="JABANU010000020">
    <property type="protein sequence ID" value="MBI5975588.1"/>
    <property type="molecule type" value="Genomic_DNA"/>
</dbReference>
<dbReference type="RefSeq" id="WP_198618363.1">
    <property type="nucleotide sequence ID" value="NZ_JABANU010000020.1"/>
</dbReference>
<organism evidence="3 4">
    <name type="scientific">Staphylococcus canis</name>
    <dbReference type="NCBI Taxonomy" id="2724942"/>
    <lineage>
        <taxon>Bacteria</taxon>
        <taxon>Bacillati</taxon>
        <taxon>Bacillota</taxon>
        <taxon>Bacilli</taxon>
        <taxon>Bacillales</taxon>
        <taxon>Staphylococcaceae</taxon>
        <taxon>Staphylococcus</taxon>
    </lineage>
</organism>
<dbReference type="InterPro" id="IPR001451">
    <property type="entry name" value="Hexapep"/>
</dbReference>
<evidence type="ECO:0000313" key="4">
    <source>
        <dbReference type="Proteomes" id="UP000751852"/>
    </source>
</evidence>
<dbReference type="InterPro" id="IPR050179">
    <property type="entry name" value="Trans_hexapeptide_repeat"/>
</dbReference>
<dbReference type="Proteomes" id="UP000751852">
    <property type="component" value="Unassembled WGS sequence"/>
</dbReference>
<dbReference type="CDD" id="cd03349">
    <property type="entry name" value="LbH_XAT"/>
    <property type="match status" value="1"/>
</dbReference>
<proteinExistence type="predicted"/>
<dbReference type="Gene3D" id="2.160.10.10">
    <property type="entry name" value="Hexapeptide repeat proteins"/>
    <property type="match status" value="1"/>
</dbReference>
<comment type="caution">
    <text evidence="3">The sequence shown here is derived from an EMBL/GenBank/DDBJ whole genome shotgun (WGS) entry which is preliminary data.</text>
</comment>
<evidence type="ECO:0000313" key="3">
    <source>
        <dbReference type="EMBL" id="MBI5975588.1"/>
    </source>
</evidence>
<protein>
    <submittedName>
        <fullName evidence="3">CatB-related O-acetyltransferase</fullName>
    </submittedName>
</protein>